<evidence type="ECO:0000256" key="10">
    <source>
        <dbReference type="ARBA" id="ARBA00023125"/>
    </source>
</evidence>
<evidence type="ECO:0000313" key="17">
    <source>
        <dbReference type="Proteomes" id="UP000502706"/>
    </source>
</evidence>
<dbReference type="EMBL" id="CP045121">
    <property type="protein sequence ID" value="QIN79127.1"/>
    <property type="molecule type" value="Genomic_DNA"/>
</dbReference>
<organism evidence="16 17">
    <name type="scientific">Rubrobacter marinus</name>
    <dbReference type="NCBI Taxonomy" id="2653852"/>
    <lineage>
        <taxon>Bacteria</taxon>
        <taxon>Bacillati</taxon>
        <taxon>Actinomycetota</taxon>
        <taxon>Rubrobacteria</taxon>
        <taxon>Rubrobacterales</taxon>
        <taxon>Rubrobacteraceae</taxon>
        <taxon>Rubrobacter</taxon>
    </lineage>
</organism>
<keyword evidence="5" id="KW-0378">Hydrolase</keyword>
<name>A0A6G8PYB3_9ACTN</name>
<dbReference type="Gene3D" id="3.40.50.300">
    <property type="entry name" value="P-loop containing nucleotide triphosphate hydrolases"/>
    <property type="match status" value="2"/>
</dbReference>
<keyword evidence="3" id="KW-0547">Nucleotide-binding</keyword>
<keyword evidence="17" id="KW-1185">Reference proteome</keyword>
<dbReference type="Proteomes" id="UP000502706">
    <property type="component" value="Chromosome"/>
</dbReference>
<dbReference type="InterPro" id="IPR027417">
    <property type="entry name" value="P-loop_NTPase"/>
</dbReference>
<dbReference type="Pfam" id="PF13307">
    <property type="entry name" value="Helicase_C_2"/>
    <property type="match status" value="1"/>
</dbReference>
<evidence type="ECO:0000256" key="11">
    <source>
        <dbReference type="ARBA" id="ARBA00023204"/>
    </source>
</evidence>
<sequence>MGARERHSGGGEQAAPDGIFAVDGPLAARKAGYRRRPEQVELARAVERTFRERGVLLADAPTGTGKSASYLAPAILRALRAGEKVLVSTATLALQNQLLTEDVPVVSAASSSLLGQPEEEGIAYSVMKGRRNFLCGQRHEDTLREGTLLDGKLGPGLERWAVETETGDREDLDFPVPAWAWLEVASDGEDCAPKSCRFRDGCFYYAHREKAQDADLVIVNHALLLANVASGGNIFDAEGRHLIIDEAHVLEDVMSEALGARVSYGRVRYAMRQAKKKSEGAVAHTDRAEMAAELFFGELEANGALGDEGAAPGSYGTLKDALLSVSEALANDPKEEANNLTGMVARLLGDLRFFYSEPEDEYAYAVVEGRRSFRRGRKGGVTGEPLPELKAWLVDTGEAFREGLLPLFGDGGVVLTSATLATGSGEGRSFSYTRGRLGLDGPLGGRTVREHLGSEVFDYAARCLLYVDEGEGAPRDAPHGVPAAEREAAAGAKRAEDLVALSGGRALVLLSTSRAVEAYRRVFDPPFPVRFQGDDSPGRLVRWLKETEGGVLVGTRSFWTGVDVPGEAVSLVVIDRVPFPVPTTPSSSASPSGRAGTGSAPSRCPGRRWRSGRGGTAHAPRFGPRRDRASRPQAPPQELGQGDPRKPPPAPVTSSLREVESFFREGHPPEDRTKTRPA</sequence>
<keyword evidence="1" id="KW-0004">4Fe-4S</keyword>
<dbReference type="PANTHER" id="PTHR11472">
    <property type="entry name" value="DNA REPAIR DEAD HELICASE RAD3/XP-D SUBFAMILY MEMBER"/>
    <property type="match status" value="1"/>
</dbReference>
<dbReference type="AlphaFoldDB" id="A0A6G8PYB3"/>
<keyword evidence="4" id="KW-0227">DNA damage</keyword>
<dbReference type="SMART" id="SM00488">
    <property type="entry name" value="DEXDc2"/>
    <property type="match status" value="1"/>
</dbReference>
<evidence type="ECO:0000256" key="4">
    <source>
        <dbReference type="ARBA" id="ARBA00022763"/>
    </source>
</evidence>
<evidence type="ECO:0000256" key="6">
    <source>
        <dbReference type="ARBA" id="ARBA00022806"/>
    </source>
</evidence>
<keyword evidence="7" id="KW-0067">ATP-binding</keyword>
<dbReference type="InterPro" id="IPR006554">
    <property type="entry name" value="Helicase-like_DEXD_c2"/>
</dbReference>
<evidence type="ECO:0000256" key="3">
    <source>
        <dbReference type="ARBA" id="ARBA00022741"/>
    </source>
</evidence>
<keyword evidence="12" id="KW-0413">Isomerase</keyword>
<evidence type="ECO:0000256" key="8">
    <source>
        <dbReference type="ARBA" id="ARBA00023004"/>
    </source>
</evidence>
<evidence type="ECO:0000256" key="9">
    <source>
        <dbReference type="ARBA" id="ARBA00023014"/>
    </source>
</evidence>
<evidence type="ECO:0000256" key="5">
    <source>
        <dbReference type="ARBA" id="ARBA00022801"/>
    </source>
</evidence>
<dbReference type="KEGG" id="rmar:GBA65_12005"/>
<dbReference type="GO" id="GO:0006281">
    <property type="term" value="P:DNA repair"/>
    <property type="evidence" value="ECO:0007669"/>
    <property type="project" value="UniProtKB-KW"/>
</dbReference>
<dbReference type="SUPFAM" id="SSF52540">
    <property type="entry name" value="P-loop containing nucleoside triphosphate hydrolases"/>
    <property type="match status" value="1"/>
</dbReference>
<keyword evidence="2" id="KW-0479">Metal-binding</keyword>
<evidence type="ECO:0000256" key="2">
    <source>
        <dbReference type="ARBA" id="ARBA00022723"/>
    </source>
</evidence>
<evidence type="ECO:0000256" key="7">
    <source>
        <dbReference type="ARBA" id="ARBA00022840"/>
    </source>
</evidence>
<dbReference type="Pfam" id="PF06733">
    <property type="entry name" value="DEAD_2"/>
    <property type="match status" value="1"/>
</dbReference>
<evidence type="ECO:0000256" key="1">
    <source>
        <dbReference type="ARBA" id="ARBA00022485"/>
    </source>
</evidence>
<feature type="region of interest" description="Disordered" evidence="14">
    <location>
        <begin position="579"/>
        <end position="678"/>
    </location>
</feature>
<keyword evidence="11" id="KW-0234">DNA repair</keyword>
<dbReference type="InterPro" id="IPR006555">
    <property type="entry name" value="ATP-dep_Helicase_C"/>
</dbReference>
<dbReference type="InterPro" id="IPR010614">
    <property type="entry name" value="RAD3-like_helicase_DEAD"/>
</dbReference>
<dbReference type="PANTHER" id="PTHR11472:SF34">
    <property type="entry name" value="REGULATOR OF TELOMERE ELONGATION HELICASE 1"/>
    <property type="match status" value="1"/>
</dbReference>
<dbReference type="GO" id="GO:0046872">
    <property type="term" value="F:metal ion binding"/>
    <property type="evidence" value="ECO:0007669"/>
    <property type="project" value="UniProtKB-KW"/>
</dbReference>
<reference evidence="16 17" key="1">
    <citation type="submission" date="2019-10" db="EMBL/GenBank/DDBJ databases">
        <title>Rubrobacter sp nov SCSIO 52915 isolated from a deep-sea sediment in the South China Sea.</title>
        <authorList>
            <person name="Chen R.W."/>
        </authorList>
    </citation>
    <scope>NUCLEOTIDE SEQUENCE [LARGE SCALE GENOMIC DNA]</scope>
    <source>
        <strain evidence="16 17">SCSIO 52915</strain>
    </source>
</reference>
<dbReference type="PROSITE" id="PS51193">
    <property type="entry name" value="HELICASE_ATP_BIND_2"/>
    <property type="match status" value="1"/>
</dbReference>
<evidence type="ECO:0000313" key="16">
    <source>
        <dbReference type="EMBL" id="QIN79127.1"/>
    </source>
</evidence>
<evidence type="ECO:0000256" key="13">
    <source>
        <dbReference type="ARBA" id="ARBA00038058"/>
    </source>
</evidence>
<dbReference type="GO" id="GO:0016818">
    <property type="term" value="F:hydrolase activity, acting on acid anhydrides, in phosphorus-containing anhydrides"/>
    <property type="evidence" value="ECO:0007669"/>
    <property type="project" value="InterPro"/>
</dbReference>
<dbReference type="GO" id="GO:0003677">
    <property type="term" value="F:DNA binding"/>
    <property type="evidence" value="ECO:0007669"/>
    <property type="project" value="UniProtKB-KW"/>
</dbReference>
<feature type="compositionally biased region" description="Basic and acidic residues" evidence="14">
    <location>
        <begin position="657"/>
        <end position="678"/>
    </location>
</feature>
<proteinExistence type="inferred from homology"/>
<dbReference type="GO" id="GO:0003678">
    <property type="term" value="F:DNA helicase activity"/>
    <property type="evidence" value="ECO:0007669"/>
    <property type="project" value="InterPro"/>
</dbReference>
<keyword evidence="10" id="KW-0238">DNA-binding</keyword>
<keyword evidence="8" id="KW-0408">Iron</keyword>
<dbReference type="InterPro" id="IPR045028">
    <property type="entry name" value="DinG/Rad3-like"/>
</dbReference>
<feature type="compositionally biased region" description="Low complexity" evidence="14">
    <location>
        <begin position="584"/>
        <end position="603"/>
    </location>
</feature>
<dbReference type="GO" id="GO:0005524">
    <property type="term" value="F:ATP binding"/>
    <property type="evidence" value="ECO:0007669"/>
    <property type="project" value="UniProtKB-KW"/>
</dbReference>
<evidence type="ECO:0000259" key="15">
    <source>
        <dbReference type="PROSITE" id="PS51193"/>
    </source>
</evidence>
<comment type="similarity">
    <text evidence="13">Belongs to the helicase family. DinG subfamily.</text>
</comment>
<dbReference type="InterPro" id="IPR014013">
    <property type="entry name" value="Helic_SF1/SF2_ATP-bd_DinG/Rad3"/>
</dbReference>
<gene>
    <name evidence="16" type="ORF">GBA65_12005</name>
</gene>
<evidence type="ECO:0000256" key="14">
    <source>
        <dbReference type="SAM" id="MobiDB-lite"/>
    </source>
</evidence>
<keyword evidence="6" id="KW-0347">Helicase</keyword>
<feature type="domain" description="Helicase ATP-binding" evidence="15">
    <location>
        <begin position="25"/>
        <end position="298"/>
    </location>
</feature>
<accession>A0A6G8PYB3</accession>
<evidence type="ECO:0000256" key="12">
    <source>
        <dbReference type="ARBA" id="ARBA00023235"/>
    </source>
</evidence>
<keyword evidence="9" id="KW-0411">Iron-sulfur</keyword>
<dbReference type="GO" id="GO:0051539">
    <property type="term" value="F:4 iron, 4 sulfur cluster binding"/>
    <property type="evidence" value="ECO:0007669"/>
    <property type="project" value="UniProtKB-KW"/>
</dbReference>
<protein>
    <recommendedName>
        <fullName evidence="15">Helicase ATP-binding domain-containing protein</fullName>
    </recommendedName>
</protein>